<dbReference type="Gene3D" id="1.10.405.10">
    <property type="entry name" value="Guanine Nucleotide Dissociation Inhibitor, domain 1"/>
    <property type="match status" value="1"/>
</dbReference>
<dbReference type="InterPro" id="IPR036188">
    <property type="entry name" value="FAD/NAD-bd_sf"/>
</dbReference>
<dbReference type="SUPFAM" id="SSF51905">
    <property type="entry name" value="FAD/NAD(P)-binding domain"/>
    <property type="match status" value="1"/>
</dbReference>
<dbReference type="Gene3D" id="3.50.50.60">
    <property type="entry name" value="FAD/NAD(P)-binding domain"/>
    <property type="match status" value="1"/>
</dbReference>
<feature type="chain" id="PRO_5046009988" evidence="4">
    <location>
        <begin position="22"/>
        <end position="518"/>
    </location>
</feature>
<dbReference type="PROSITE" id="PS51318">
    <property type="entry name" value="TAT"/>
    <property type="match status" value="1"/>
</dbReference>
<dbReference type="InterPro" id="IPR002937">
    <property type="entry name" value="Amino_oxidase"/>
</dbReference>
<reference evidence="6 7" key="1">
    <citation type="submission" date="2024-06" db="EMBL/GenBank/DDBJ databases">
        <authorList>
            <person name="Kaempfer P."/>
            <person name="Viver T."/>
        </authorList>
    </citation>
    <scope>NUCLEOTIDE SEQUENCE [LARGE SCALE GENOMIC DNA]</scope>
    <source>
        <strain evidence="6 7">ST-64</strain>
    </source>
</reference>
<accession>A0ABW8YIC7</accession>
<dbReference type="InterPro" id="IPR001613">
    <property type="entry name" value="Flavin_amine_oxidase"/>
</dbReference>
<dbReference type="PANTHER" id="PTHR43563">
    <property type="entry name" value="AMINE OXIDASE"/>
    <property type="match status" value="1"/>
</dbReference>
<evidence type="ECO:0000313" key="6">
    <source>
        <dbReference type="EMBL" id="MFL9840026.1"/>
    </source>
</evidence>
<dbReference type="RefSeq" id="WP_408076983.1">
    <property type="nucleotide sequence ID" value="NZ_JBELQC010000001.1"/>
</dbReference>
<comment type="caution">
    <text evidence="6">The sequence shown here is derived from an EMBL/GenBank/DDBJ whole genome shotgun (WGS) entry which is preliminary data.</text>
</comment>
<comment type="similarity">
    <text evidence="2">Belongs to the flavin monoamine oxidase family.</text>
</comment>
<dbReference type="InterPro" id="IPR050703">
    <property type="entry name" value="Flavin_MAO"/>
</dbReference>
<gene>
    <name evidence="6" type="ORF">ABS767_03535</name>
</gene>
<feature type="signal peptide" evidence="4">
    <location>
        <begin position="1"/>
        <end position="21"/>
    </location>
</feature>
<dbReference type="PANTHER" id="PTHR43563:SF1">
    <property type="entry name" value="AMINE OXIDASE [FLAVIN-CONTAINING] B"/>
    <property type="match status" value="1"/>
</dbReference>
<name>A0ABW8YIC7_9SPHN</name>
<dbReference type="PRINTS" id="PR00757">
    <property type="entry name" value="AMINEOXDASEF"/>
</dbReference>
<dbReference type="Proteomes" id="UP001629244">
    <property type="component" value="Unassembled WGS sequence"/>
</dbReference>
<keyword evidence="3" id="KW-0560">Oxidoreductase</keyword>
<evidence type="ECO:0000256" key="1">
    <source>
        <dbReference type="ARBA" id="ARBA00001974"/>
    </source>
</evidence>
<sequence>MRSGGLFWRALAAARAANLAAAGEAAAVPASPAATRRALLKGLAAGGIGATIPAAAPARAVTGPVAIVGGGIAGLTALHHLREAGVDARLYEAGDRLGGRMFTLRRNGAPTFEMGAQLVNSDHADIHALTARFGIPLVDRKADTHRSIVLAEGRPVRDTELADALRPIAAQIGIDADRIDADPAALAAFDAISVADYLDRHADLFPHPWVRRLLEVTGRTEYGAEPDATSALSLLFNLPTVDGTRADILGGSDERYAIAGGSGALIAALAERHARHIETGRLVRRVDRTTGGVRLTFGDARKVEAERVIVAVPAAVTRRIDFALPLPPAWRSFIAAMDLGRNEKILAAAADPRWRAIVGAGGEFWQTGGGCASGWDGTVLGEAGPAVWTWYLGGDEVESAIPARALAIRYAHDARGALGDMAAACGDAPVRRTAWHRNPLIGGAYGSYPPGHLTRFGRLLWIEGADGTATQAAPAIGRVVFAGEHLSDAFPGYMNGGAQTGRLAAQAVLGSTITPLAV</sequence>
<keyword evidence="4" id="KW-0732">Signal</keyword>
<evidence type="ECO:0000313" key="7">
    <source>
        <dbReference type="Proteomes" id="UP001629244"/>
    </source>
</evidence>
<protein>
    <submittedName>
        <fullName evidence="6">NAD(P)/FAD-dependent oxidoreductase</fullName>
    </submittedName>
</protein>
<dbReference type="EMBL" id="JBELQC010000001">
    <property type="protein sequence ID" value="MFL9840026.1"/>
    <property type="molecule type" value="Genomic_DNA"/>
</dbReference>
<organism evidence="6 7">
    <name type="scientific">Sphingomonas plantiphila</name>
    <dbReference type="NCBI Taxonomy" id="3163295"/>
    <lineage>
        <taxon>Bacteria</taxon>
        <taxon>Pseudomonadati</taxon>
        <taxon>Pseudomonadota</taxon>
        <taxon>Alphaproteobacteria</taxon>
        <taxon>Sphingomonadales</taxon>
        <taxon>Sphingomonadaceae</taxon>
        <taxon>Sphingomonas</taxon>
    </lineage>
</organism>
<dbReference type="Pfam" id="PF01593">
    <property type="entry name" value="Amino_oxidase"/>
    <property type="match status" value="1"/>
</dbReference>
<dbReference type="InterPro" id="IPR006311">
    <property type="entry name" value="TAT_signal"/>
</dbReference>
<evidence type="ECO:0000256" key="3">
    <source>
        <dbReference type="ARBA" id="ARBA00023002"/>
    </source>
</evidence>
<dbReference type="Gene3D" id="3.90.660.10">
    <property type="match status" value="1"/>
</dbReference>
<proteinExistence type="inferred from homology"/>
<evidence type="ECO:0000256" key="4">
    <source>
        <dbReference type="SAM" id="SignalP"/>
    </source>
</evidence>
<keyword evidence="7" id="KW-1185">Reference proteome</keyword>
<comment type="cofactor">
    <cofactor evidence="1">
        <name>FAD</name>
        <dbReference type="ChEBI" id="CHEBI:57692"/>
    </cofactor>
</comment>
<evidence type="ECO:0000259" key="5">
    <source>
        <dbReference type="Pfam" id="PF01593"/>
    </source>
</evidence>
<evidence type="ECO:0000256" key="2">
    <source>
        <dbReference type="ARBA" id="ARBA00005995"/>
    </source>
</evidence>
<feature type="domain" description="Amine oxidase" evidence="5">
    <location>
        <begin position="72"/>
        <end position="509"/>
    </location>
</feature>